<proteinExistence type="predicted"/>
<gene>
    <name evidence="1" type="ORF">BEI_1027</name>
</gene>
<dbReference type="EMBL" id="CP021435">
    <property type="protein sequence ID" value="ATJ82014.1"/>
    <property type="molecule type" value="Genomic_DNA"/>
</dbReference>
<dbReference type="AlphaFoldDB" id="A0A291P514"/>
<reference evidence="1 2" key="1">
    <citation type="journal article" date="2017" name="Sci. Rep.">
        <title>Revealing the Saline Adaptation Strategies of the Halophilic Bacterium Halomonas beimenensis through High-throughput Omics and Transposon Mutagenesis Approaches.</title>
        <authorList>
            <person name="Chen Y.H."/>
            <person name="Lin S.S."/>
            <person name="Shyu Y.T."/>
        </authorList>
    </citation>
    <scope>NUCLEOTIDE SEQUENCE [LARGE SCALE GENOMIC DNA]</scope>
    <source>
        <strain evidence="1 2">NTU-111</strain>
    </source>
</reference>
<dbReference type="Gene3D" id="2.60.120.10">
    <property type="entry name" value="Jelly Rolls"/>
    <property type="match status" value="1"/>
</dbReference>
<dbReference type="Proteomes" id="UP000219993">
    <property type="component" value="Chromosome"/>
</dbReference>
<evidence type="ECO:0008006" key="3">
    <source>
        <dbReference type="Google" id="ProtNLM"/>
    </source>
</evidence>
<organism evidence="1 2">
    <name type="scientific">Halomonas beimenensis</name>
    <dbReference type="NCBI Taxonomy" id="475662"/>
    <lineage>
        <taxon>Bacteria</taxon>
        <taxon>Pseudomonadati</taxon>
        <taxon>Pseudomonadota</taxon>
        <taxon>Gammaproteobacteria</taxon>
        <taxon>Oceanospirillales</taxon>
        <taxon>Halomonadaceae</taxon>
        <taxon>Halomonas</taxon>
    </lineage>
</organism>
<sequence length="56" mass="6181">MLEVEGESKTIKAGEAVSEPLDARMRAMNTTDQPARAVVFQISPKEEAFLEEDAQD</sequence>
<accession>A0A291P514</accession>
<protein>
    <recommendedName>
        <fullName evidence="3">Cupin 2 conserved barrel domain-containing protein</fullName>
    </recommendedName>
</protein>
<dbReference type="InterPro" id="IPR011051">
    <property type="entry name" value="RmlC_Cupin_sf"/>
</dbReference>
<name>A0A291P514_9GAMM</name>
<evidence type="ECO:0000313" key="1">
    <source>
        <dbReference type="EMBL" id="ATJ82014.1"/>
    </source>
</evidence>
<dbReference type="SUPFAM" id="SSF51182">
    <property type="entry name" value="RmlC-like cupins"/>
    <property type="match status" value="1"/>
</dbReference>
<dbReference type="InterPro" id="IPR014710">
    <property type="entry name" value="RmlC-like_jellyroll"/>
</dbReference>
<evidence type="ECO:0000313" key="2">
    <source>
        <dbReference type="Proteomes" id="UP000219993"/>
    </source>
</evidence>
<dbReference type="KEGG" id="hbe:BEI_1027"/>
<keyword evidence="2" id="KW-1185">Reference proteome</keyword>